<evidence type="ECO:0000256" key="7">
    <source>
        <dbReference type="ARBA" id="ARBA00023242"/>
    </source>
</evidence>
<keyword evidence="5" id="KW-0238">DNA-binding</keyword>
<feature type="region of interest" description="Disordered" evidence="8">
    <location>
        <begin position="733"/>
        <end position="754"/>
    </location>
</feature>
<evidence type="ECO:0000256" key="1">
    <source>
        <dbReference type="ARBA" id="ARBA00004123"/>
    </source>
</evidence>
<keyword evidence="2" id="KW-0479">Metal-binding</keyword>
<keyword evidence="6" id="KW-0804">Transcription</keyword>
<proteinExistence type="predicted"/>
<feature type="compositionally biased region" description="Acidic residues" evidence="8">
    <location>
        <begin position="117"/>
        <end position="127"/>
    </location>
</feature>
<dbReference type="PANTHER" id="PTHR31313:SF81">
    <property type="entry name" value="TY1 ENHANCER ACTIVATOR"/>
    <property type="match status" value="1"/>
</dbReference>
<dbReference type="SUPFAM" id="SSF57701">
    <property type="entry name" value="Zn2/Cys6 DNA-binding domain"/>
    <property type="match status" value="1"/>
</dbReference>
<dbReference type="InterPro" id="IPR001138">
    <property type="entry name" value="Zn2Cys6_DnaBD"/>
</dbReference>
<feature type="region of interest" description="Disordered" evidence="8">
    <location>
        <begin position="803"/>
        <end position="824"/>
    </location>
</feature>
<feature type="domain" description="Zn(2)-C6 fungal-type" evidence="9">
    <location>
        <begin position="42"/>
        <end position="72"/>
    </location>
</feature>
<evidence type="ECO:0000256" key="2">
    <source>
        <dbReference type="ARBA" id="ARBA00022723"/>
    </source>
</evidence>
<dbReference type="EMBL" id="CP144530">
    <property type="protein sequence ID" value="WWC58636.1"/>
    <property type="molecule type" value="Genomic_DNA"/>
</dbReference>
<name>A0AAJ8MCU0_9TREE</name>
<evidence type="ECO:0000313" key="10">
    <source>
        <dbReference type="EMBL" id="WWC58636.1"/>
    </source>
</evidence>
<reference evidence="10" key="1">
    <citation type="submission" date="2013-07" db="EMBL/GenBank/DDBJ databases">
        <authorList>
            <consortium name="The Broad Institute Genome Sequencing Platform"/>
            <person name="Cuomo C."/>
            <person name="Litvintseva A."/>
            <person name="Chen Y."/>
            <person name="Heitman J."/>
            <person name="Sun S."/>
            <person name="Springer D."/>
            <person name="Dromer F."/>
            <person name="Young S.K."/>
            <person name="Zeng Q."/>
            <person name="Gargeya S."/>
            <person name="Fitzgerald M."/>
            <person name="Abouelleil A."/>
            <person name="Alvarado L."/>
            <person name="Berlin A.M."/>
            <person name="Chapman S.B."/>
            <person name="Dewar J."/>
            <person name="Goldberg J."/>
            <person name="Griggs A."/>
            <person name="Gujja S."/>
            <person name="Hansen M."/>
            <person name="Howarth C."/>
            <person name="Imamovic A."/>
            <person name="Larimer J."/>
            <person name="McCowan C."/>
            <person name="Murphy C."/>
            <person name="Pearson M."/>
            <person name="Priest M."/>
            <person name="Roberts A."/>
            <person name="Saif S."/>
            <person name="Shea T."/>
            <person name="Sykes S."/>
            <person name="Wortman J."/>
            <person name="Nusbaum C."/>
            <person name="Birren B."/>
        </authorList>
    </citation>
    <scope>NUCLEOTIDE SEQUENCE</scope>
    <source>
        <strain evidence="10">CBS 10117</strain>
    </source>
</reference>
<protein>
    <recommendedName>
        <fullName evidence="9">Zn(2)-C6 fungal-type domain-containing protein</fullName>
    </recommendedName>
</protein>
<keyword evidence="3" id="KW-0862">Zinc</keyword>
<evidence type="ECO:0000259" key="9">
    <source>
        <dbReference type="PROSITE" id="PS50048"/>
    </source>
</evidence>
<dbReference type="Gene3D" id="4.10.240.10">
    <property type="entry name" value="Zn(2)-C6 fungal-type DNA-binding domain"/>
    <property type="match status" value="1"/>
</dbReference>
<dbReference type="InterPro" id="IPR036864">
    <property type="entry name" value="Zn2-C6_fun-type_DNA-bd_sf"/>
</dbReference>
<feature type="compositionally biased region" description="Basic and acidic residues" evidence="8">
    <location>
        <begin position="128"/>
        <end position="144"/>
    </location>
</feature>
<dbReference type="InterPro" id="IPR007219">
    <property type="entry name" value="XnlR_reg_dom"/>
</dbReference>
<evidence type="ECO:0000256" key="8">
    <source>
        <dbReference type="SAM" id="MobiDB-lite"/>
    </source>
</evidence>
<dbReference type="SMART" id="SM00906">
    <property type="entry name" value="Fungal_trans"/>
    <property type="match status" value="1"/>
</dbReference>
<dbReference type="PROSITE" id="PS00463">
    <property type="entry name" value="ZN2_CY6_FUNGAL_1"/>
    <property type="match status" value="1"/>
</dbReference>
<reference evidence="10" key="2">
    <citation type="submission" date="2024-02" db="EMBL/GenBank/DDBJ databases">
        <title>Comparative genomics of Cryptococcus and Kwoniella reveals pathogenesis evolution and contrasting modes of karyotype evolution via chromosome fusion or intercentromeric recombination.</title>
        <authorList>
            <person name="Coelho M.A."/>
            <person name="David-Palma M."/>
            <person name="Shea T."/>
            <person name="Bowers K."/>
            <person name="McGinley-Smith S."/>
            <person name="Mohammad A.W."/>
            <person name="Gnirke A."/>
            <person name="Yurkov A.M."/>
            <person name="Nowrousian M."/>
            <person name="Sun S."/>
            <person name="Cuomo C.A."/>
            <person name="Heitman J."/>
        </authorList>
    </citation>
    <scope>NUCLEOTIDE SEQUENCE</scope>
    <source>
        <strain evidence="10">CBS 10117</strain>
    </source>
</reference>
<accession>A0AAJ8MCU0</accession>
<dbReference type="GO" id="GO:0008270">
    <property type="term" value="F:zinc ion binding"/>
    <property type="evidence" value="ECO:0007669"/>
    <property type="project" value="InterPro"/>
</dbReference>
<keyword evidence="11" id="KW-1185">Reference proteome</keyword>
<dbReference type="SMART" id="SM00066">
    <property type="entry name" value="GAL4"/>
    <property type="match status" value="1"/>
</dbReference>
<dbReference type="CDD" id="cd00067">
    <property type="entry name" value="GAL4"/>
    <property type="match status" value="1"/>
</dbReference>
<sequence length="824" mass="91376">MKGKAKARTASQLDAEEPASASGSSQAGPQVSRRKLSHISQACNGCRRRRCRCDGLKPTCTACITSQEECVYSADHDGRRPAARGYVAALTARVKLLEKMLEEYGVSAGEVDTPPVLDEEQEESDREEDVKHWGNGTDRLRLDDTTGELTEYGPTSVFKHLPSPSTSAPLPRHSPVSTMAPSQSLFGNDPPFNNLSVMNRVEDLPELLLSPQIHEEALTAFFTYFNSWCYFVQEREFRRDLTEGAWSHTHTFIRFDTRTAYYSPLLHYSILALGLTLLPNHILSNRRELSDRMISRAKSLMEVEVQQPMLSTVTGLMMLGSCHSCSGRHTMGYIYAGIALRLVQALGLGINCSRWVENGSIEPATRKARDHVFYISYIQDKLWSFYVGRGVSLSMSNNETPLPSIDEEEDELPWSIPNNAEPMKSWISTTFVFTCKLFQLAEKVLNTVYSLRLNTSSDKVQNSASELNVLLEEWYGSLPSALRITAAVARSAQSRIPPAHIILLHGMYHFIVILLHRPWYIRPGQPTESREGKMSGSVKRCDQSANRILQMVSLYDRSVGLRYGPISMTQMVFTAGTIHLLDATSNSRSRESKKLSTSLTCVKMCIEALHKMGDGFLCSKHSAVILQRLMDEWSLLPDDAPSNDEQVSGRGETETELIQAESSGPIKEMLRDPRMIEELRKLGWAPPPSSSSPSRKESSAAKEDSPDPFGVEKSSNELDALLRSMTSGVSASTFQQSFAPSSQSQNAGWETMGAEQDTEPDLFGLFNIPTQDQSLSNFELGLRMGVGMGWDQDMFSGLPNPQNPNAQNMGGSAFNFGNPDIGGS</sequence>
<evidence type="ECO:0000256" key="5">
    <source>
        <dbReference type="ARBA" id="ARBA00023125"/>
    </source>
</evidence>
<evidence type="ECO:0000256" key="3">
    <source>
        <dbReference type="ARBA" id="ARBA00022833"/>
    </source>
</evidence>
<dbReference type="CDD" id="cd12148">
    <property type="entry name" value="fungal_TF_MHR"/>
    <property type="match status" value="1"/>
</dbReference>
<dbReference type="GO" id="GO:0006351">
    <property type="term" value="P:DNA-templated transcription"/>
    <property type="evidence" value="ECO:0007669"/>
    <property type="project" value="InterPro"/>
</dbReference>
<dbReference type="KEGG" id="kdj:28964886"/>
<feature type="region of interest" description="Disordered" evidence="8">
    <location>
        <begin position="110"/>
        <end position="179"/>
    </location>
</feature>
<dbReference type="InterPro" id="IPR051615">
    <property type="entry name" value="Transcr_Regulatory_Elem"/>
</dbReference>
<dbReference type="GO" id="GO:0005634">
    <property type="term" value="C:nucleus"/>
    <property type="evidence" value="ECO:0007669"/>
    <property type="project" value="UniProtKB-SubCell"/>
</dbReference>
<feature type="region of interest" description="Disordered" evidence="8">
    <location>
        <begin position="637"/>
        <end position="667"/>
    </location>
</feature>
<dbReference type="GO" id="GO:0000981">
    <property type="term" value="F:DNA-binding transcription factor activity, RNA polymerase II-specific"/>
    <property type="evidence" value="ECO:0007669"/>
    <property type="project" value="InterPro"/>
</dbReference>
<keyword evidence="4" id="KW-0805">Transcription regulation</keyword>
<dbReference type="Pfam" id="PF00172">
    <property type="entry name" value="Zn_clus"/>
    <property type="match status" value="1"/>
</dbReference>
<dbReference type="Proteomes" id="UP000078595">
    <property type="component" value="Chromosome 1"/>
</dbReference>
<keyword evidence="7" id="KW-0539">Nucleus</keyword>
<dbReference type="PANTHER" id="PTHR31313">
    <property type="entry name" value="TY1 ENHANCER ACTIVATOR"/>
    <property type="match status" value="1"/>
</dbReference>
<feature type="region of interest" description="Disordered" evidence="8">
    <location>
        <begin position="681"/>
        <end position="713"/>
    </location>
</feature>
<feature type="compositionally biased region" description="Low complexity" evidence="8">
    <location>
        <begin position="18"/>
        <end position="30"/>
    </location>
</feature>
<dbReference type="GO" id="GO:0003677">
    <property type="term" value="F:DNA binding"/>
    <property type="evidence" value="ECO:0007669"/>
    <property type="project" value="UniProtKB-KW"/>
</dbReference>
<evidence type="ECO:0000256" key="4">
    <source>
        <dbReference type="ARBA" id="ARBA00023015"/>
    </source>
</evidence>
<dbReference type="Pfam" id="PF04082">
    <property type="entry name" value="Fungal_trans"/>
    <property type="match status" value="1"/>
</dbReference>
<evidence type="ECO:0000313" key="11">
    <source>
        <dbReference type="Proteomes" id="UP000078595"/>
    </source>
</evidence>
<dbReference type="PROSITE" id="PS50048">
    <property type="entry name" value="ZN2_CY6_FUNGAL_2"/>
    <property type="match status" value="1"/>
</dbReference>
<feature type="compositionally biased region" description="Basic and acidic residues" evidence="8">
    <location>
        <begin position="694"/>
        <end position="705"/>
    </location>
</feature>
<evidence type="ECO:0000256" key="6">
    <source>
        <dbReference type="ARBA" id="ARBA00023163"/>
    </source>
</evidence>
<comment type="subcellular location">
    <subcellularLocation>
        <location evidence="1">Nucleus</location>
    </subcellularLocation>
</comment>
<feature type="compositionally biased region" description="Low complexity" evidence="8">
    <location>
        <begin position="733"/>
        <end position="745"/>
    </location>
</feature>
<organism evidence="10 11">
    <name type="scientific">Kwoniella dejecticola CBS 10117</name>
    <dbReference type="NCBI Taxonomy" id="1296121"/>
    <lineage>
        <taxon>Eukaryota</taxon>
        <taxon>Fungi</taxon>
        <taxon>Dikarya</taxon>
        <taxon>Basidiomycota</taxon>
        <taxon>Agaricomycotina</taxon>
        <taxon>Tremellomycetes</taxon>
        <taxon>Tremellales</taxon>
        <taxon>Cryptococcaceae</taxon>
        <taxon>Kwoniella</taxon>
    </lineage>
</organism>
<dbReference type="RefSeq" id="XP_018267202.2">
    <property type="nucleotide sequence ID" value="XM_018404548.2"/>
</dbReference>
<feature type="region of interest" description="Disordered" evidence="8">
    <location>
        <begin position="1"/>
        <end position="34"/>
    </location>
</feature>
<gene>
    <name evidence="10" type="ORF">I303_101180</name>
</gene>
<dbReference type="AlphaFoldDB" id="A0AAJ8MCU0"/>
<dbReference type="GeneID" id="28964886"/>